<accession>A0A482CDF6</accession>
<dbReference type="GeneID" id="39720202"/>
<evidence type="ECO:0000313" key="2">
    <source>
        <dbReference type="EMBL" id="QBL75570.1"/>
    </source>
</evidence>
<name>A0A482CDF6_9FLOR</name>
<geneLocation type="plastid" evidence="2"/>
<dbReference type="AlphaFoldDB" id="A0A482CDF6"/>
<organism evidence="2">
    <name type="scientific">Corallina ferreyrae</name>
    <dbReference type="NCBI Taxonomy" id="2547422"/>
    <lineage>
        <taxon>Eukaryota</taxon>
        <taxon>Rhodophyta</taxon>
        <taxon>Florideophyceae</taxon>
        <taxon>Corallinophycidae</taxon>
        <taxon>Corallinales</taxon>
        <taxon>Corallinaceae</taxon>
        <taxon>Corallinoideae</taxon>
        <taxon>Corallina</taxon>
    </lineage>
</organism>
<protein>
    <submittedName>
        <fullName evidence="2">Cytochrome c biogenesis protein transmembrane region</fullName>
    </submittedName>
</protein>
<evidence type="ECO:0000256" key="1">
    <source>
        <dbReference type="SAM" id="Phobius"/>
    </source>
</evidence>
<reference evidence="2" key="1">
    <citation type="journal article" date="2019" name="Mitochondrial DNA Part B Resour">
        <title>Conspecificity of the Peruvian Corallina ferreyrae with C. caespitosa (Corallinaceae, Rhodophyta) inferred from genomic analysis of the type specimen.</title>
        <authorList>
            <person name="Bustamante D.E."/>
            <person name="Calderon M.S."/>
            <person name="Hughey J.R."/>
        </authorList>
    </citation>
    <scope>NUCLEOTIDE SEQUENCE</scope>
</reference>
<sequence>MLLLNYEFSLYVFQQFIVRSLYIGFYLTQPSFAFYIFVSGLITGCSPCIISILPLVFAYININSKKKIEIF</sequence>
<keyword evidence="2" id="KW-0934">Plastid</keyword>
<keyword evidence="1" id="KW-0472">Membrane</keyword>
<keyword evidence="1 2" id="KW-0812">Transmembrane</keyword>
<feature type="transmembrane region" description="Helical" evidence="1">
    <location>
        <begin position="32"/>
        <end position="60"/>
    </location>
</feature>
<dbReference type="EMBL" id="MK408748">
    <property type="protein sequence ID" value="QBL75570.1"/>
    <property type="molecule type" value="Genomic_DNA"/>
</dbReference>
<proteinExistence type="predicted"/>
<keyword evidence="1" id="KW-1133">Transmembrane helix</keyword>
<gene>
    <name evidence="2" type="primary">ccdA</name>
</gene>
<dbReference type="RefSeq" id="YP_009589054.1">
    <property type="nucleotide sequence ID" value="NC_041636.1"/>
</dbReference>